<name>A0A645CBF7_9ZZZZ</name>
<evidence type="ECO:0000259" key="1">
    <source>
        <dbReference type="Pfam" id="PF00263"/>
    </source>
</evidence>
<dbReference type="GO" id="GO:0009306">
    <property type="term" value="P:protein secretion"/>
    <property type="evidence" value="ECO:0007669"/>
    <property type="project" value="InterPro"/>
</dbReference>
<dbReference type="Pfam" id="PF00263">
    <property type="entry name" value="Secretin"/>
    <property type="match status" value="1"/>
</dbReference>
<sequence length="403" mass="45194">MIEVIDALAQATKMKYKIEKHAVVLAPLDAPLDDMQIKVFLFDQNMIAALGGSDAPDDLKNQLQTYGVPFPTGAKVMYDPKFRVLIALNTPENLEKINDVILEIRKQDAPPLVQIQVKFVEVEQNDLKELGFIQSLARPNGDDGKTNGRLQFDKNDNVLYNSGADTFTYSRTTDGYNYNLAVNALDQLDSKDILSAPKVLTDPGKKVTIKMTSERYFEWDYDEGEFSQESSSDTYAGYTYTPPWPTFEMQELGITMEVTPTVDTNKRLIMMNVAPWVRSLAGWTAYDYTVTSDDDNGAISKTETMKRPIIAERTTDTNVTVYDNETIVIGGIIKDYTVIVEDKVPFLGDVPLFGQFFRSNASSIKKTNLLIFLTARMLKPDGSPYYQFDSRGRPSSAGLGDIY</sequence>
<evidence type="ECO:0000313" key="2">
    <source>
        <dbReference type="EMBL" id="MPM74276.1"/>
    </source>
</evidence>
<dbReference type="AlphaFoldDB" id="A0A645CBF7"/>
<proteinExistence type="predicted"/>
<organism evidence="2">
    <name type="scientific">bioreactor metagenome</name>
    <dbReference type="NCBI Taxonomy" id="1076179"/>
    <lineage>
        <taxon>unclassified sequences</taxon>
        <taxon>metagenomes</taxon>
        <taxon>ecological metagenomes</taxon>
    </lineage>
</organism>
<gene>
    <name evidence="2" type="ORF">SDC9_121262</name>
</gene>
<reference evidence="2" key="1">
    <citation type="submission" date="2019-08" db="EMBL/GenBank/DDBJ databases">
        <authorList>
            <person name="Kucharzyk K."/>
            <person name="Murdoch R.W."/>
            <person name="Higgins S."/>
            <person name="Loffler F."/>
        </authorList>
    </citation>
    <scope>NUCLEOTIDE SEQUENCE</scope>
</reference>
<comment type="caution">
    <text evidence="2">The sequence shown here is derived from an EMBL/GenBank/DDBJ whole genome shotgun (WGS) entry which is preliminary data.</text>
</comment>
<dbReference type="InterPro" id="IPR051808">
    <property type="entry name" value="Type_IV_pilus_biogenesis"/>
</dbReference>
<dbReference type="PANTHER" id="PTHR30604:SF1">
    <property type="entry name" value="DNA UTILIZATION PROTEIN HOFQ"/>
    <property type="match status" value="1"/>
</dbReference>
<dbReference type="EMBL" id="VSSQ01025857">
    <property type="protein sequence ID" value="MPM74276.1"/>
    <property type="molecule type" value="Genomic_DNA"/>
</dbReference>
<feature type="domain" description="Type II/III secretion system secretin-like" evidence="1">
    <location>
        <begin position="184"/>
        <end position="378"/>
    </location>
</feature>
<protein>
    <recommendedName>
        <fullName evidence="1">Type II/III secretion system secretin-like domain-containing protein</fullName>
    </recommendedName>
</protein>
<dbReference type="PANTHER" id="PTHR30604">
    <property type="entry name" value="PROTEIN TRANSPORT PROTEIN HOFQ"/>
    <property type="match status" value="1"/>
</dbReference>
<accession>A0A645CBF7</accession>
<dbReference type="InterPro" id="IPR004846">
    <property type="entry name" value="T2SS/T3SS_dom"/>
</dbReference>